<comment type="caution">
    <text evidence="1">The sequence shown here is derived from an EMBL/GenBank/DDBJ whole genome shotgun (WGS) entry which is preliminary data.</text>
</comment>
<sequence>MNPELLASLGDALPDGRVITSDEGGGDVQALWLSDAPASAEL</sequence>
<proteinExistence type="predicted"/>
<evidence type="ECO:0000313" key="2">
    <source>
        <dbReference type="Proteomes" id="UP001214441"/>
    </source>
</evidence>
<dbReference type="RefSeq" id="WP_274043313.1">
    <property type="nucleotide sequence ID" value="NZ_JANCPR020000026.1"/>
</dbReference>
<evidence type="ECO:0000313" key="1">
    <source>
        <dbReference type="EMBL" id="MDJ1135079.1"/>
    </source>
</evidence>
<reference evidence="1 2" key="1">
    <citation type="submission" date="2023-05" db="EMBL/GenBank/DDBJ databases">
        <title>Streptantibioticus silvisoli sp. nov., acidotolerant actinomycetes 1 from pine litter.</title>
        <authorList>
            <person name="Swiecimska M."/>
            <person name="Golinska P."/>
            <person name="Sangal V."/>
            <person name="Wachnowicz B."/>
            <person name="Goodfellow M."/>
        </authorList>
    </citation>
    <scope>NUCLEOTIDE SEQUENCE [LARGE SCALE GENOMIC DNA]</scope>
    <source>
        <strain evidence="1 2">DSM 42109</strain>
    </source>
</reference>
<dbReference type="Proteomes" id="UP001214441">
    <property type="component" value="Unassembled WGS sequence"/>
</dbReference>
<protein>
    <submittedName>
        <fullName evidence="1">Uncharacterized protein</fullName>
    </submittedName>
</protein>
<accession>A0ABT7A178</accession>
<organism evidence="1 2">
    <name type="scientific">Streptomyces iconiensis</name>
    <dbReference type="NCBI Taxonomy" id="1384038"/>
    <lineage>
        <taxon>Bacteria</taxon>
        <taxon>Bacillati</taxon>
        <taxon>Actinomycetota</taxon>
        <taxon>Actinomycetes</taxon>
        <taxon>Kitasatosporales</taxon>
        <taxon>Streptomycetaceae</taxon>
        <taxon>Streptomyces</taxon>
    </lineage>
</organism>
<keyword evidence="2" id="KW-1185">Reference proteome</keyword>
<gene>
    <name evidence="1" type="ORF">NMN56_024585</name>
</gene>
<dbReference type="EMBL" id="JANCPR020000026">
    <property type="protein sequence ID" value="MDJ1135079.1"/>
    <property type="molecule type" value="Genomic_DNA"/>
</dbReference>
<name>A0ABT7A178_9ACTN</name>